<proteinExistence type="predicted"/>
<dbReference type="Proteomes" id="UP000095286">
    <property type="component" value="Unplaced"/>
</dbReference>
<organism evidence="1 2">
    <name type="scientific">Rhabditophanes sp. KR3021</name>
    <dbReference type="NCBI Taxonomy" id="114890"/>
    <lineage>
        <taxon>Eukaryota</taxon>
        <taxon>Metazoa</taxon>
        <taxon>Ecdysozoa</taxon>
        <taxon>Nematoda</taxon>
        <taxon>Chromadorea</taxon>
        <taxon>Rhabditida</taxon>
        <taxon>Tylenchina</taxon>
        <taxon>Panagrolaimomorpha</taxon>
        <taxon>Strongyloidoidea</taxon>
        <taxon>Alloionematidae</taxon>
        <taxon>Rhabditophanes</taxon>
    </lineage>
</organism>
<name>A0AC35UE18_9BILA</name>
<evidence type="ECO:0000313" key="2">
    <source>
        <dbReference type="WBParaSite" id="RSKR_0001062600.1"/>
    </source>
</evidence>
<sequence>MSDSFFGGDWEVEYDEPVEKPKAIRFKASSFENFICSEGWFMEDQKLKQLVEEDCLDEREIDYFKGSYLFCDEERLTDAVKIFEELGENDSRPSGMYSKYTLIFKSKLTLPNETLSSLSSILDQKITPNIKSLGEQIGEWEMRASLYSRFANHYQSKVEHLKYLILLASINDYSQYWMMFDELIEIGLDNLKIGCRMRAYHLLQNEAIHSLGFFKDVKLKKADQLKKQIDRDYSKEEVENAELQLCKDIIDDGNFVLENDEEIPPPHACRIDGLIKTSHSIQLMITNFVERYPFLFEGKGSSILLQLL</sequence>
<protein>
    <submittedName>
        <fullName evidence="2">EIF3k</fullName>
    </submittedName>
</protein>
<reference evidence="2" key="1">
    <citation type="submission" date="2016-11" db="UniProtKB">
        <authorList>
            <consortium name="WormBaseParasite"/>
        </authorList>
    </citation>
    <scope>IDENTIFICATION</scope>
    <source>
        <strain evidence="2">KR3021</strain>
    </source>
</reference>
<accession>A0AC35UE18</accession>
<dbReference type="WBParaSite" id="RSKR_0001062600.1">
    <property type="protein sequence ID" value="RSKR_0001062600.1"/>
    <property type="gene ID" value="RSKR_0001062600"/>
</dbReference>
<evidence type="ECO:0000313" key="1">
    <source>
        <dbReference type="Proteomes" id="UP000095286"/>
    </source>
</evidence>